<feature type="coiled-coil region" evidence="1">
    <location>
        <begin position="800"/>
        <end position="827"/>
    </location>
</feature>
<keyword evidence="3" id="KW-1185">Reference proteome</keyword>
<dbReference type="RefSeq" id="WP_120472122.1">
    <property type="nucleotide sequence ID" value="NZ_RAYQ01000034.1"/>
</dbReference>
<dbReference type="AlphaFoldDB" id="A0A3A9AKG9"/>
<keyword evidence="1" id="KW-0175">Coiled coil</keyword>
<evidence type="ECO:0000256" key="1">
    <source>
        <dbReference type="SAM" id="Coils"/>
    </source>
</evidence>
<organism evidence="2 3">
    <name type="scientific">Parablautia intestinalis</name>
    <dbReference type="NCBI Taxonomy" id="2320100"/>
    <lineage>
        <taxon>Bacteria</taxon>
        <taxon>Bacillati</taxon>
        <taxon>Bacillota</taxon>
        <taxon>Clostridia</taxon>
        <taxon>Lachnospirales</taxon>
        <taxon>Lachnospiraceae</taxon>
        <taxon>Parablautia</taxon>
    </lineage>
</organism>
<comment type="caution">
    <text evidence="2">The sequence shown here is derived from an EMBL/GenBank/DDBJ whole genome shotgun (WGS) entry which is preliminary data.</text>
</comment>
<dbReference type="OrthoDB" id="1891855at2"/>
<dbReference type="EMBL" id="RAYQ01000034">
    <property type="protein sequence ID" value="RKI87901.1"/>
    <property type="molecule type" value="Genomic_DNA"/>
</dbReference>
<sequence>MNKMVEVQSININDMVENKNGTYENEIILTPNKQINSKNLASESEFHRILLHLNKKTNDNDEPEKNKSGYTIIPSYFTLEVGKNVERYNKLIDCNGELTVTNKAYVLDEKGNKILDADNHYKLETTDQCKYVSTFCSAGHSRTQKNLFVQKDIADKLNDILLCGMPKTLVYDCPSKWNAYYAMVTTDSTPVTYMPNIVVIEDYKKTIKQKADIVEVSGTGKNKKYNAIGHKGMKHHKELLKIIPFDGAGLVTPECALKWAKELNCQSNKKKFYLPSCFQFRVIPGIKGEVMVFDLKRFAREKKVSKIVDLGGKVWDIFKDKIDVVITKSQFKFWKQYLDDNGDFDYWLWRNEFDKECHGYKRKFNIVSYGVHPDDLPYQTMLSYQPEQSLNFTDEEIRGLSGTGIDIYRKIVSNIDEFLKYRRLIETSEETGEEEESIDKYTPPYYIALLHNKDLFYDRYVHGKIEEDVKKLKNNLLAGKLFVRGNYQVFIPDLYGLAEWAFHDELGYEPRGLLKKPYHIYSDWWNDKGAVTVDIMRNPAVGMEHRIGHLRNNRELKKWFKFQTTGIVTGMYDTLALSLNGADYDGDTVCTTDNIHLINAVKREFKAGNGRLVVKKTAGSPAEKEVSKGIQISDRAALMRVNQMSFKNSIGHVIDRVTDLWSCINLDKERIKKYIMIGVIVGGETIDFAKTGENASFPVEVVSFLKGKKRGWWMRYLPKNIAEAQREEKAIKTAIDSGKPIREIEKVRKFVDYDCNMNRLCHYAEKQISDIDDEYSFKASDYRYEFDFRKYMLRSQPVINRKVFRKIKVLQEEYQEITRKYRRESLKSKTHQRIAANKFRWFYERCRTELLFLESDIDKLIDMLVTIYYGDKKNGAEFLGFEKDILWNTFPDEMITRCSDESISSNIDFDKLKERHRKNMEYAKKQKERKANTQKVTIEWIQNNEKYRDKYVVFTKEDRKSINDILNRAYADKMIKRKDNVIKLKRIYAMLVYLSRKCENEKGNPQWMKKLNNVPNEITDLTLERLTDVSHKYIDTAIALFDRMGILESKIVSGGTKIKVMLPHNAGEIWFETEDYNKAGTKIRDYFRCSKGLRILENEFREKQFKIS</sequence>
<protein>
    <submittedName>
        <fullName evidence="2">Uncharacterized protein</fullName>
    </submittedName>
</protein>
<dbReference type="Proteomes" id="UP000280696">
    <property type="component" value="Unassembled WGS sequence"/>
</dbReference>
<proteinExistence type="predicted"/>
<evidence type="ECO:0000313" key="3">
    <source>
        <dbReference type="Proteomes" id="UP000280696"/>
    </source>
</evidence>
<gene>
    <name evidence="2" type="ORF">D7V94_20275</name>
</gene>
<name>A0A3A9AKG9_9FIRM</name>
<evidence type="ECO:0000313" key="2">
    <source>
        <dbReference type="EMBL" id="RKI87901.1"/>
    </source>
</evidence>
<accession>A0A3A9AKG9</accession>
<reference evidence="2 3" key="1">
    <citation type="submission" date="2018-09" db="EMBL/GenBank/DDBJ databases">
        <title>Murine metabolic-syndrome-specific gut microbial biobank.</title>
        <authorList>
            <person name="Liu C."/>
        </authorList>
    </citation>
    <scope>NUCLEOTIDE SEQUENCE [LARGE SCALE GENOMIC DNA]</scope>
    <source>
        <strain evidence="2 3">0.1xD8-82</strain>
    </source>
</reference>